<evidence type="ECO:0000313" key="1">
    <source>
        <dbReference type="EMBL" id="MBX50954.1"/>
    </source>
</evidence>
<organism evidence="1">
    <name type="scientific">Rhizophora mucronata</name>
    <name type="common">Asiatic mangrove</name>
    <dbReference type="NCBI Taxonomy" id="61149"/>
    <lineage>
        <taxon>Eukaryota</taxon>
        <taxon>Viridiplantae</taxon>
        <taxon>Streptophyta</taxon>
        <taxon>Embryophyta</taxon>
        <taxon>Tracheophyta</taxon>
        <taxon>Spermatophyta</taxon>
        <taxon>Magnoliopsida</taxon>
        <taxon>eudicotyledons</taxon>
        <taxon>Gunneridae</taxon>
        <taxon>Pentapetalae</taxon>
        <taxon>rosids</taxon>
        <taxon>fabids</taxon>
        <taxon>Malpighiales</taxon>
        <taxon>Rhizophoraceae</taxon>
        <taxon>Rhizophora</taxon>
    </lineage>
</organism>
<dbReference type="AlphaFoldDB" id="A0A2P2P854"/>
<protein>
    <submittedName>
        <fullName evidence="1">Uncharacterized protein</fullName>
    </submittedName>
</protein>
<proteinExistence type="predicted"/>
<sequence length="54" mass="6183">MLVTLVRECLFCHTFPVICSIKSKATAFFGLIILEERRDHFGGKAMDYISPYLT</sequence>
<reference evidence="1" key="1">
    <citation type="submission" date="2018-02" db="EMBL/GenBank/DDBJ databases">
        <title>Rhizophora mucronata_Transcriptome.</title>
        <authorList>
            <person name="Meera S.P."/>
            <person name="Sreeshan A."/>
            <person name="Augustine A."/>
        </authorList>
    </citation>
    <scope>NUCLEOTIDE SEQUENCE</scope>
    <source>
        <tissue evidence="1">Leaf</tissue>
    </source>
</reference>
<dbReference type="EMBL" id="GGEC01070470">
    <property type="protein sequence ID" value="MBX50954.1"/>
    <property type="molecule type" value="Transcribed_RNA"/>
</dbReference>
<accession>A0A2P2P854</accession>
<name>A0A2P2P854_RHIMU</name>